<accession>A0A7R9MAP5</accession>
<dbReference type="Gene3D" id="1.10.565.10">
    <property type="entry name" value="Retinoid X Receptor"/>
    <property type="match status" value="2"/>
</dbReference>
<gene>
    <name evidence="11" type="ORF">ONB1V03_LOCUS13373</name>
</gene>
<dbReference type="GO" id="GO:0030154">
    <property type="term" value="P:cell differentiation"/>
    <property type="evidence" value="ECO:0007669"/>
    <property type="project" value="TreeGrafter"/>
</dbReference>
<keyword evidence="12" id="KW-1185">Reference proteome</keyword>
<dbReference type="SUPFAM" id="SSF48508">
    <property type="entry name" value="Nuclear receptor ligand-binding domain"/>
    <property type="match status" value="1"/>
</dbReference>
<dbReference type="Proteomes" id="UP000728032">
    <property type="component" value="Unassembled WGS sequence"/>
</dbReference>
<dbReference type="InterPro" id="IPR013088">
    <property type="entry name" value="Znf_NHR/GATA"/>
</dbReference>
<dbReference type="SUPFAM" id="SSF57716">
    <property type="entry name" value="Glucocorticoid receptor-like (DNA-binding domain)"/>
    <property type="match status" value="1"/>
</dbReference>
<evidence type="ECO:0000313" key="12">
    <source>
        <dbReference type="Proteomes" id="UP000728032"/>
    </source>
</evidence>
<dbReference type="OrthoDB" id="6352325at2759"/>
<dbReference type="PRINTS" id="PR00398">
    <property type="entry name" value="STRDHORMONER"/>
</dbReference>
<keyword evidence="6" id="KW-0804">Transcription</keyword>
<evidence type="ECO:0008006" key="13">
    <source>
        <dbReference type="Google" id="ProtNLM"/>
    </source>
</evidence>
<dbReference type="Pfam" id="PF00104">
    <property type="entry name" value="Hormone_recep"/>
    <property type="match status" value="1"/>
</dbReference>
<dbReference type="SMART" id="SM00399">
    <property type="entry name" value="ZnF_C4"/>
    <property type="match status" value="1"/>
</dbReference>
<sequence length="290" mass="33717">MYLKDIIIMQYVVSHDQLRCYLGGDCKIDFKSRKNCKKCRLNKCLAIGMRKELLQLNTAVENVTKTIEKPIGLNSDKLNSDITVLNIIIENNDSNGDKLRKQIQELESINTNVGVINTIENTHEKSATFVYKSVFKQIYCDKSFNDLESIRLTELLKASKIFNYKSFRTQTIIEFKSISEVNNVANLMMDNDTVDLIQFTKHLDSFNNLCFNDQMALFKYGCLEILILRSSLHFDINTENWMMVWNSHNPSAGVTAIILFNPNRPNLIHRDVVKSEQQLYIYLLQRYLFQ</sequence>
<dbReference type="GO" id="GO:0045944">
    <property type="term" value="P:positive regulation of transcription by RNA polymerase II"/>
    <property type="evidence" value="ECO:0007669"/>
    <property type="project" value="TreeGrafter"/>
</dbReference>
<dbReference type="GO" id="GO:0004879">
    <property type="term" value="F:nuclear receptor activity"/>
    <property type="evidence" value="ECO:0007669"/>
    <property type="project" value="TreeGrafter"/>
</dbReference>
<keyword evidence="1" id="KW-0479">Metal-binding</keyword>
<dbReference type="Pfam" id="PF00105">
    <property type="entry name" value="zf-C4"/>
    <property type="match status" value="1"/>
</dbReference>
<dbReference type="GO" id="GO:0008270">
    <property type="term" value="F:zinc ion binding"/>
    <property type="evidence" value="ECO:0007669"/>
    <property type="project" value="UniProtKB-KW"/>
</dbReference>
<evidence type="ECO:0000256" key="6">
    <source>
        <dbReference type="ARBA" id="ARBA00023163"/>
    </source>
</evidence>
<feature type="domain" description="NR LBD" evidence="10">
    <location>
        <begin position="147"/>
        <end position="290"/>
    </location>
</feature>
<name>A0A7R9MAP5_9ACAR</name>
<feature type="domain" description="Nuclear receptor" evidence="9">
    <location>
        <begin position="1"/>
        <end position="56"/>
    </location>
</feature>
<organism evidence="11">
    <name type="scientific">Oppiella nova</name>
    <dbReference type="NCBI Taxonomy" id="334625"/>
    <lineage>
        <taxon>Eukaryota</taxon>
        <taxon>Metazoa</taxon>
        <taxon>Ecdysozoa</taxon>
        <taxon>Arthropoda</taxon>
        <taxon>Chelicerata</taxon>
        <taxon>Arachnida</taxon>
        <taxon>Acari</taxon>
        <taxon>Acariformes</taxon>
        <taxon>Sarcoptiformes</taxon>
        <taxon>Oribatida</taxon>
        <taxon>Brachypylina</taxon>
        <taxon>Oppioidea</taxon>
        <taxon>Oppiidae</taxon>
        <taxon>Oppiella</taxon>
    </lineage>
</organism>
<keyword evidence="7" id="KW-0675">Receptor</keyword>
<evidence type="ECO:0000256" key="4">
    <source>
        <dbReference type="ARBA" id="ARBA00023015"/>
    </source>
</evidence>
<dbReference type="EMBL" id="CAJPVJ010011654">
    <property type="protein sequence ID" value="CAG2173924.1"/>
    <property type="molecule type" value="Genomic_DNA"/>
</dbReference>
<evidence type="ECO:0000256" key="2">
    <source>
        <dbReference type="ARBA" id="ARBA00022771"/>
    </source>
</evidence>
<dbReference type="InterPro" id="IPR000536">
    <property type="entry name" value="Nucl_hrmn_rcpt_lig-bd"/>
</dbReference>
<dbReference type="PROSITE" id="PS51843">
    <property type="entry name" value="NR_LBD"/>
    <property type="match status" value="1"/>
</dbReference>
<dbReference type="GO" id="GO:0000122">
    <property type="term" value="P:negative regulation of transcription by RNA polymerase II"/>
    <property type="evidence" value="ECO:0007669"/>
    <property type="project" value="TreeGrafter"/>
</dbReference>
<dbReference type="Gene3D" id="3.30.50.10">
    <property type="entry name" value="Erythroid Transcription Factor GATA-1, subunit A"/>
    <property type="match status" value="1"/>
</dbReference>
<dbReference type="PANTHER" id="PTHR24082">
    <property type="entry name" value="NUCLEAR HORMONE RECEPTOR"/>
    <property type="match status" value="1"/>
</dbReference>
<evidence type="ECO:0000256" key="3">
    <source>
        <dbReference type="ARBA" id="ARBA00022833"/>
    </source>
</evidence>
<keyword evidence="3" id="KW-0862">Zinc</keyword>
<evidence type="ECO:0000256" key="7">
    <source>
        <dbReference type="ARBA" id="ARBA00023170"/>
    </source>
</evidence>
<dbReference type="GO" id="GO:0000978">
    <property type="term" value="F:RNA polymerase II cis-regulatory region sequence-specific DNA binding"/>
    <property type="evidence" value="ECO:0007669"/>
    <property type="project" value="TreeGrafter"/>
</dbReference>
<evidence type="ECO:0000259" key="9">
    <source>
        <dbReference type="PROSITE" id="PS51030"/>
    </source>
</evidence>
<dbReference type="InterPro" id="IPR001628">
    <property type="entry name" value="Znf_hrmn_rcpt"/>
</dbReference>
<evidence type="ECO:0000256" key="5">
    <source>
        <dbReference type="ARBA" id="ARBA00023125"/>
    </source>
</evidence>
<evidence type="ECO:0000256" key="1">
    <source>
        <dbReference type="ARBA" id="ARBA00022723"/>
    </source>
</evidence>
<dbReference type="InterPro" id="IPR001723">
    <property type="entry name" value="Nuclear_hrmn_rcpt"/>
</dbReference>
<keyword evidence="2" id="KW-0863">Zinc-finger</keyword>
<keyword evidence="5" id="KW-0238">DNA-binding</keyword>
<reference evidence="11" key="1">
    <citation type="submission" date="2020-11" db="EMBL/GenBank/DDBJ databases">
        <authorList>
            <person name="Tran Van P."/>
        </authorList>
    </citation>
    <scope>NUCLEOTIDE SEQUENCE</scope>
</reference>
<dbReference type="EMBL" id="OC926479">
    <property type="protein sequence ID" value="CAD7656737.1"/>
    <property type="molecule type" value="Genomic_DNA"/>
</dbReference>
<dbReference type="PANTHER" id="PTHR24082:SF507">
    <property type="entry name" value="BILE ACID RECEPTOR-RELATED"/>
    <property type="match status" value="1"/>
</dbReference>
<proteinExistence type="predicted"/>
<dbReference type="PROSITE" id="PS51030">
    <property type="entry name" value="NUCLEAR_REC_DBD_2"/>
    <property type="match status" value="1"/>
</dbReference>
<keyword evidence="4" id="KW-0805">Transcription regulation</keyword>
<protein>
    <recommendedName>
        <fullName evidence="13">Nuclear receptor domain-containing protein</fullName>
    </recommendedName>
</protein>
<evidence type="ECO:0000313" key="11">
    <source>
        <dbReference type="EMBL" id="CAD7656737.1"/>
    </source>
</evidence>
<dbReference type="AlphaFoldDB" id="A0A7R9MAP5"/>
<evidence type="ECO:0000259" key="10">
    <source>
        <dbReference type="PROSITE" id="PS51843"/>
    </source>
</evidence>
<evidence type="ECO:0000256" key="8">
    <source>
        <dbReference type="ARBA" id="ARBA00023242"/>
    </source>
</evidence>
<keyword evidence="8" id="KW-0539">Nucleus</keyword>
<dbReference type="InterPro" id="IPR035500">
    <property type="entry name" value="NHR-like_dom_sf"/>
</dbReference>
<dbReference type="InterPro" id="IPR050234">
    <property type="entry name" value="Nuclear_hormone_rcpt_NR1"/>
</dbReference>